<keyword evidence="2 7" id="KW-0813">Transport</keyword>
<evidence type="ECO:0000256" key="2">
    <source>
        <dbReference type="ARBA" id="ARBA00022448"/>
    </source>
</evidence>
<evidence type="ECO:0000256" key="5">
    <source>
        <dbReference type="ARBA" id="ARBA00022989"/>
    </source>
</evidence>
<dbReference type="RefSeq" id="WP_341469482.1">
    <property type="nucleotide sequence ID" value="NZ_CP128399.1"/>
</dbReference>
<evidence type="ECO:0000256" key="4">
    <source>
        <dbReference type="ARBA" id="ARBA00022692"/>
    </source>
</evidence>
<dbReference type="GO" id="GO:0055085">
    <property type="term" value="P:transmembrane transport"/>
    <property type="evidence" value="ECO:0007669"/>
    <property type="project" value="InterPro"/>
</dbReference>
<evidence type="ECO:0000313" key="10">
    <source>
        <dbReference type="EMBL" id="WJW67592.1"/>
    </source>
</evidence>
<evidence type="ECO:0000256" key="7">
    <source>
        <dbReference type="RuleBase" id="RU363032"/>
    </source>
</evidence>
<dbReference type="PANTHER" id="PTHR43744">
    <property type="entry name" value="ABC TRANSPORTER PERMEASE PROTEIN MG189-RELATED-RELATED"/>
    <property type="match status" value="1"/>
</dbReference>
<dbReference type="EMBL" id="CP128399">
    <property type="protein sequence ID" value="WJW67592.1"/>
    <property type="molecule type" value="Genomic_DNA"/>
</dbReference>
<dbReference type="EMBL" id="JACATZ010000001">
    <property type="protein sequence ID" value="NWJ45723.1"/>
    <property type="molecule type" value="Genomic_DNA"/>
</dbReference>
<keyword evidence="5 7" id="KW-1133">Transmembrane helix</keyword>
<protein>
    <submittedName>
        <fullName evidence="9">Carbohydrate ABC transporter permease</fullName>
    </submittedName>
</protein>
<feature type="transmembrane region" description="Helical" evidence="7">
    <location>
        <begin position="254"/>
        <end position="274"/>
    </location>
</feature>
<keyword evidence="6 7" id="KW-0472">Membrane</keyword>
<proteinExistence type="inferred from homology"/>
<dbReference type="CDD" id="cd06261">
    <property type="entry name" value="TM_PBP2"/>
    <property type="match status" value="1"/>
</dbReference>
<reference evidence="9 11" key="1">
    <citation type="submission" date="2020-06" db="EMBL/GenBank/DDBJ databases">
        <title>Anoxygenic phototrophic Chloroflexota member uses a Type I reaction center.</title>
        <authorList>
            <person name="Tsuji J.M."/>
            <person name="Shaw N.A."/>
            <person name="Nagashima S."/>
            <person name="Venkiteswaran J."/>
            <person name="Schiff S.L."/>
            <person name="Hanada S."/>
            <person name="Tank M."/>
            <person name="Neufeld J.D."/>
        </authorList>
    </citation>
    <scope>NUCLEOTIDE SEQUENCE [LARGE SCALE GENOMIC DNA]</scope>
    <source>
        <strain evidence="9">L227-S17</strain>
    </source>
</reference>
<dbReference type="PANTHER" id="PTHR43744:SF8">
    <property type="entry name" value="SN-GLYCEROL-3-PHOSPHATE TRANSPORT SYSTEM PERMEASE PROTEIN UGPE"/>
    <property type="match status" value="1"/>
</dbReference>
<feature type="transmembrane region" description="Helical" evidence="7">
    <location>
        <begin position="157"/>
        <end position="175"/>
    </location>
</feature>
<reference evidence="10" key="2">
    <citation type="journal article" date="2024" name="Nature">
        <title>Anoxygenic phototroph of the Chloroflexota uses a type I reaction centre.</title>
        <authorList>
            <person name="Tsuji J.M."/>
            <person name="Shaw N.A."/>
            <person name="Nagashima S."/>
            <person name="Venkiteswaran J.J."/>
            <person name="Schiff S.L."/>
            <person name="Watanabe T."/>
            <person name="Fukui M."/>
            <person name="Hanada S."/>
            <person name="Tank M."/>
            <person name="Neufeld J.D."/>
        </authorList>
    </citation>
    <scope>NUCLEOTIDE SEQUENCE</scope>
    <source>
        <strain evidence="10">L227-S17</strain>
    </source>
</reference>
<sequence>MSAQTKLLKTDAYSGAYQIIRLIKKIATYILLVMASLIVLFPLFFSFSLALQGPTIAPTLIPDFSKLDFSAFGDAFKIEKNLGRWILNSFVVSLLVTLGQLITSSLAGYALATLNFPGRSLFFFIFLGTLMIPWESTIITNYLTISNWGWKDSYQGLVAPFLSSGFGIFLMRQYFMTIPRDLYEAAIIDGCGRTRYLWSILLPLSRPALGTLAVYAFLNTWNQYYWPLLVIDAPEWRTTQVGITVFRSSEISVYNLQMAATIIVMLPTLLLLIFGQRQLVRGLTAGALKG</sequence>
<dbReference type="InterPro" id="IPR035906">
    <property type="entry name" value="MetI-like_sf"/>
</dbReference>
<dbReference type="Pfam" id="PF00528">
    <property type="entry name" value="BPD_transp_1"/>
    <property type="match status" value="1"/>
</dbReference>
<dbReference type="SUPFAM" id="SSF161098">
    <property type="entry name" value="MetI-like"/>
    <property type="match status" value="1"/>
</dbReference>
<keyword evidence="12" id="KW-1185">Reference proteome</keyword>
<keyword evidence="3" id="KW-1003">Cell membrane</keyword>
<feature type="transmembrane region" description="Helical" evidence="7">
    <location>
        <begin position="26"/>
        <end position="45"/>
    </location>
</feature>
<evidence type="ECO:0000256" key="3">
    <source>
        <dbReference type="ARBA" id="ARBA00022475"/>
    </source>
</evidence>
<feature type="domain" description="ABC transmembrane type-1" evidence="8">
    <location>
        <begin position="86"/>
        <end position="275"/>
    </location>
</feature>
<gene>
    <name evidence="9" type="ORF">HXX08_07580</name>
    <name evidence="10" type="ORF">OZ401_000861</name>
</gene>
<feature type="transmembrane region" description="Helical" evidence="7">
    <location>
        <begin position="196"/>
        <end position="218"/>
    </location>
</feature>
<dbReference type="GO" id="GO:0005886">
    <property type="term" value="C:plasma membrane"/>
    <property type="evidence" value="ECO:0007669"/>
    <property type="project" value="UniProtKB-SubCell"/>
</dbReference>
<evidence type="ECO:0000313" key="11">
    <source>
        <dbReference type="Proteomes" id="UP000521676"/>
    </source>
</evidence>
<feature type="transmembrane region" description="Helical" evidence="7">
    <location>
        <begin position="121"/>
        <end position="145"/>
    </location>
</feature>
<evidence type="ECO:0000259" key="8">
    <source>
        <dbReference type="PROSITE" id="PS50928"/>
    </source>
</evidence>
<dbReference type="PROSITE" id="PS50928">
    <property type="entry name" value="ABC_TM1"/>
    <property type="match status" value="1"/>
</dbReference>
<evidence type="ECO:0000256" key="1">
    <source>
        <dbReference type="ARBA" id="ARBA00004651"/>
    </source>
</evidence>
<organism evidence="9 11">
    <name type="scientific">Candidatus Chlorohelix allophototropha</name>
    <dbReference type="NCBI Taxonomy" id="3003348"/>
    <lineage>
        <taxon>Bacteria</taxon>
        <taxon>Bacillati</taxon>
        <taxon>Chloroflexota</taxon>
        <taxon>Chloroflexia</taxon>
        <taxon>Candidatus Chloroheliales</taxon>
        <taxon>Candidatus Chloroheliaceae</taxon>
        <taxon>Candidatus Chlorohelix</taxon>
    </lineage>
</organism>
<evidence type="ECO:0000256" key="6">
    <source>
        <dbReference type="ARBA" id="ARBA00023136"/>
    </source>
</evidence>
<dbReference type="Proteomes" id="UP000521676">
    <property type="component" value="Unassembled WGS sequence"/>
</dbReference>
<comment type="similarity">
    <text evidence="7">Belongs to the binding-protein-dependent transport system permease family.</text>
</comment>
<comment type="subcellular location">
    <subcellularLocation>
        <location evidence="1 7">Cell membrane</location>
        <topology evidence="1 7">Multi-pass membrane protein</topology>
    </subcellularLocation>
</comment>
<name>A0A8T7LXP5_9CHLR</name>
<dbReference type="Gene3D" id="1.10.3720.10">
    <property type="entry name" value="MetI-like"/>
    <property type="match status" value="1"/>
</dbReference>
<dbReference type="Proteomes" id="UP001431572">
    <property type="component" value="Chromosome 1"/>
</dbReference>
<accession>A0A8T7LXP5</accession>
<dbReference type="AlphaFoldDB" id="A0A8T7LXP5"/>
<evidence type="ECO:0000313" key="12">
    <source>
        <dbReference type="Proteomes" id="UP001431572"/>
    </source>
</evidence>
<evidence type="ECO:0000313" key="9">
    <source>
        <dbReference type="EMBL" id="NWJ45723.1"/>
    </source>
</evidence>
<keyword evidence="4 7" id="KW-0812">Transmembrane</keyword>
<dbReference type="InterPro" id="IPR000515">
    <property type="entry name" value="MetI-like"/>
</dbReference>
<feature type="transmembrane region" description="Helical" evidence="7">
    <location>
        <begin position="85"/>
        <end position="109"/>
    </location>
</feature>